<reference evidence="3" key="1">
    <citation type="submission" date="2013-07" db="EMBL/GenBank/DDBJ databases">
        <title>The genome sequence of Escherichia coli UMEA 3162-1.</title>
        <authorList>
            <consortium name="The Broad Institute Genome Sequencing Platform"/>
            <consortium name="The Broad Institute Genome Sequencing Center for Infectious Disease"/>
            <person name="Feldgarden M."/>
            <person name="Frimodt-Moller N."/>
            <person name="Leihof R.F."/>
            <person name="Rasmussen L."/>
            <person name="Young S.K."/>
            <person name="Zeng Q."/>
            <person name="Gargeya S."/>
            <person name="Abouelleil A."/>
            <person name="Alvarado L."/>
            <person name="Berlin A.M."/>
            <person name="Chapman S.B."/>
            <person name="Gainer-Dewar J."/>
            <person name="Goldberg J."/>
            <person name="Gnerre S."/>
            <person name="Griggs A."/>
            <person name="Gujja S."/>
            <person name="Hansen M."/>
            <person name="Howarth C."/>
            <person name="Imamovic A."/>
            <person name="Larimer J."/>
            <person name="McCowan C."/>
            <person name="Murphy C."/>
            <person name="Pearson M."/>
            <person name="Poon T."/>
            <person name="Priest M."/>
            <person name="Roberts A."/>
            <person name="Saif S."/>
            <person name="Shea T."/>
            <person name="Sykes S."/>
            <person name="Wortman J."/>
            <person name="Nusbaum C."/>
            <person name="Birren B."/>
        </authorList>
    </citation>
    <scope>NUCLEOTIDE SEQUENCE [LARGE SCALE GENOMIC DNA]</scope>
    <source>
        <strain evidence="3">UMEA 3162-1</strain>
    </source>
</reference>
<evidence type="ECO:0008006" key="4">
    <source>
        <dbReference type="Google" id="ProtNLM"/>
    </source>
</evidence>
<feature type="transmembrane region" description="Helical" evidence="1">
    <location>
        <begin position="64"/>
        <end position="85"/>
    </location>
</feature>
<keyword evidence="1" id="KW-0472">Membrane</keyword>
<evidence type="ECO:0000313" key="3">
    <source>
        <dbReference type="Proteomes" id="UP000016035"/>
    </source>
</evidence>
<evidence type="ECO:0000256" key="1">
    <source>
        <dbReference type="SAM" id="Phobius"/>
    </source>
</evidence>
<name>A0A0E2L4F8_ECOU3</name>
<dbReference type="AlphaFoldDB" id="A0A0E2L4F8"/>
<dbReference type="EMBL" id="AWBU01000018">
    <property type="protein sequence ID" value="EQX27541.1"/>
    <property type="molecule type" value="Genomic_DNA"/>
</dbReference>
<feature type="transmembrane region" description="Helical" evidence="1">
    <location>
        <begin position="41"/>
        <end position="58"/>
    </location>
</feature>
<proteinExistence type="predicted"/>
<feature type="transmembrane region" description="Helical" evidence="1">
    <location>
        <begin position="6"/>
        <end position="29"/>
    </location>
</feature>
<dbReference type="Proteomes" id="UP000016035">
    <property type="component" value="Unassembled WGS sequence"/>
</dbReference>
<feature type="transmembrane region" description="Helical" evidence="1">
    <location>
        <begin position="175"/>
        <end position="202"/>
    </location>
</feature>
<accession>A0A0E2L4F8</accession>
<feature type="transmembrane region" description="Helical" evidence="1">
    <location>
        <begin position="208"/>
        <end position="229"/>
    </location>
</feature>
<dbReference type="GeneID" id="75203898"/>
<protein>
    <recommendedName>
        <fullName evidence="4">O-antigen polymerase</fullName>
    </recommendedName>
</protein>
<sequence>MANIYFLFGTLFIFSPVFFIIQFCVFFLVFIQGKCKVSSQGLIFILVSFTSLIFHVFFGVVDKIFIFTLVCCFYALTVPSIYSYCVKRIKSCDWLKVIDFCIKFHIFTFLLQYLAFKIINVDIDYGKFLLGPPHRSSYDGFDYRATGVFAEPSIFSIHMVTLLVMRYIVANNNSLLSYIALMCMVLSGSTFSVICVMLFFILTCRLTLKWIATGLISLVLVSPIIYQNIMWRMSYISSGSDGSTSYKLELMKSFFDSPLVFNIGHGMVGYYDNAPDYFQSLFDMTLFGSNFIVFGFWLGSILSVSWLVLFLKYSRFSLRLMLLCLLPCLKLTFLFPMFWLYLVFLAGYAGIKNEKYTTRYSKI</sequence>
<dbReference type="PATRIC" id="fig|1281200.3.peg.2111"/>
<feature type="transmembrane region" description="Helical" evidence="1">
    <location>
        <begin position="148"/>
        <end position="168"/>
    </location>
</feature>
<dbReference type="HOGENOM" id="CLU_762349_0_0_6"/>
<feature type="transmembrane region" description="Helical" evidence="1">
    <location>
        <begin position="291"/>
        <end position="311"/>
    </location>
</feature>
<organism evidence="2 3">
    <name type="scientific">Escherichia coli (strain UMEA 3162-1)</name>
    <dbReference type="NCBI Taxonomy" id="1281200"/>
    <lineage>
        <taxon>Bacteria</taxon>
        <taxon>Pseudomonadati</taxon>
        <taxon>Pseudomonadota</taxon>
        <taxon>Gammaproteobacteria</taxon>
        <taxon>Enterobacterales</taxon>
        <taxon>Enterobacteriaceae</taxon>
        <taxon>Escherichia</taxon>
    </lineage>
</organism>
<keyword evidence="1" id="KW-0812">Transmembrane</keyword>
<dbReference type="RefSeq" id="WP_001284322.1">
    <property type="nucleotide sequence ID" value="NZ_KE701776.1"/>
</dbReference>
<feature type="transmembrane region" description="Helical" evidence="1">
    <location>
        <begin position="323"/>
        <end position="351"/>
    </location>
</feature>
<keyword evidence="1" id="KW-1133">Transmembrane helix</keyword>
<comment type="caution">
    <text evidence="2">The sequence shown here is derived from an EMBL/GenBank/DDBJ whole genome shotgun (WGS) entry which is preliminary data.</text>
</comment>
<evidence type="ECO:0000313" key="2">
    <source>
        <dbReference type="EMBL" id="EQX27541.1"/>
    </source>
</evidence>
<gene>
    <name evidence="2" type="ORF">G925_02024</name>
</gene>